<dbReference type="EMBL" id="KV425553">
    <property type="protein sequence ID" value="KZT29841.1"/>
    <property type="molecule type" value="Genomic_DNA"/>
</dbReference>
<dbReference type="InterPro" id="IPR008906">
    <property type="entry name" value="HATC_C_dom"/>
</dbReference>
<sequence length="66" mass="7293">SLARDHLSAMSSSVSSERAFLQAGITISKRRNRLKADVVEALQVLKCSIRHDLLFQVAPTSLDEPE</sequence>
<feature type="non-terminal residue" evidence="2">
    <location>
        <position position="66"/>
    </location>
</feature>
<evidence type="ECO:0000313" key="3">
    <source>
        <dbReference type="Proteomes" id="UP000076761"/>
    </source>
</evidence>
<accession>A0A165VLB1</accession>
<dbReference type="AlphaFoldDB" id="A0A165VLB1"/>
<dbReference type="OrthoDB" id="3062869at2759"/>
<dbReference type="SUPFAM" id="SSF53098">
    <property type="entry name" value="Ribonuclease H-like"/>
    <property type="match status" value="1"/>
</dbReference>
<name>A0A165VLB1_9AGAM</name>
<dbReference type="InParanoid" id="A0A165VLB1"/>
<feature type="non-terminal residue" evidence="2">
    <location>
        <position position="1"/>
    </location>
</feature>
<evidence type="ECO:0000259" key="1">
    <source>
        <dbReference type="Pfam" id="PF05699"/>
    </source>
</evidence>
<gene>
    <name evidence="2" type="ORF">NEOLEDRAFT_1045898</name>
</gene>
<dbReference type="Proteomes" id="UP000076761">
    <property type="component" value="Unassembled WGS sequence"/>
</dbReference>
<feature type="domain" description="HAT C-terminal dimerisation" evidence="1">
    <location>
        <begin position="2"/>
        <end position="46"/>
    </location>
</feature>
<dbReference type="Pfam" id="PF05699">
    <property type="entry name" value="Dimer_Tnp_hAT"/>
    <property type="match status" value="1"/>
</dbReference>
<dbReference type="InterPro" id="IPR012337">
    <property type="entry name" value="RNaseH-like_sf"/>
</dbReference>
<organism evidence="2 3">
    <name type="scientific">Neolentinus lepideus HHB14362 ss-1</name>
    <dbReference type="NCBI Taxonomy" id="1314782"/>
    <lineage>
        <taxon>Eukaryota</taxon>
        <taxon>Fungi</taxon>
        <taxon>Dikarya</taxon>
        <taxon>Basidiomycota</taxon>
        <taxon>Agaricomycotina</taxon>
        <taxon>Agaricomycetes</taxon>
        <taxon>Gloeophyllales</taxon>
        <taxon>Gloeophyllaceae</taxon>
        <taxon>Neolentinus</taxon>
    </lineage>
</organism>
<proteinExistence type="predicted"/>
<reference evidence="2 3" key="1">
    <citation type="journal article" date="2016" name="Mol. Biol. Evol.">
        <title>Comparative Genomics of Early-Diverging Mushroom-Forming Fungi Provides Insights into the Origins of Lignocellulose Decay Capabilities.</title>
        <authorList>
            <person name="Nagy L.G."/>
            <person name="Riley R."/>
            <person name="Tritt A."/>
            <person name="Adam C."/>
            <person name="Daum C."/>
            <person name="Floudas D."/>
            <person name="Sun H."/>
            <person name="Yadav J.S."/>
            <person name="Pangilinan J."/>
            <person name="Larsson K.H."/>
            <person name="Matsuura K."/>
            <person name="Barry K."/>
            <person name="Labutti K."/>
            <person name="Kuo R."/>
            <person name="Ohm R.A."/>
            <person name="Bhattacharya S.S."/>
            <person name="Shirouzu T."/>
            <person name="Yoshinaga Y."/>
            <person name="Martin F.M."/>
            <person name="Grigoriev I.V."/>
            <person name="Hibbett D.S."/>
        </authorList>
    </citation>
    <scope>NUCLEOTIDE SEQUENCE [LARGE SCALE GENOMIC DNA]</scope>
    <source>
        <strain evidence="2 3">HHB14362 ss-1</strain>
    </source>
</reference>
<keyword evidence="3" id="KW-1185">Reference proteome</keyword>
<dbReference type="GO" id="GO:0046983">
    <property type="term" value="F:protein dimerization activity"/>
    <property type="evidence" value="ECO:0007669"/>
    <property type="project" value="InterPro"/>
</dbReference>
<protein>
    <recommendedName>
        <fullName evidence="1">HAT C-terminal dimerisation domain-containing protein</fullName>
    </recommendedName>
</protein>
<evidence type="ECO:0000313" key="2">
    <source>
        <dbReference type="EMBL" id="KZT29841.1"/>
    </source>
</evidence>